<dbReference type="Pfam" id="PF07729">
    <property type="entry name" value="FCD"/>
    <property type="match status" value="1"/>
</dbReference>
<dbReference type="Pfam" id="PF00392">
    <property type="entry name" value="GntR"/>
    <property type="match status" value="1"/>
</dbReference>
<evidence type="ECO:0000256" key="3">
    <source>
        <dbReference type="ARBA" id="ARBA00023163"/>
    </source>
</evidence>
<sequence>MLEILPREKSETAHQYAFRVLRYNILHLNLAPGQLISESEIGEQLNMSRTPIREAFKDLEKAHIVQIEPQRGTFVSEIDNNLVSDACFLRLTIERAVMSIACKGISADYISQLDENLFLSSYYISRGDVDKWFLQDDAFHRLIFRACGKEQIYNLFDDIMLHFNRVRIMNLKEVNMALAHKEHIELLDAIKRCDEKQALEVLERHLTYCVTHCN</sequence>
<dbReference type="SMART" id="SM00895">
    <property type="entry name" value="FCD"/>
    <property type="match status" value="1"/>
</dbReference>
<protein>
    <recommendedName>
        <fullName evidence="4">HTH gntR-type domain-containing protein</fullName>
    </recommendedName>
</protein>
<gene>
    <name evidence="5" type="ORF">HMPREF9473_04473</name>
</gene>
<evidence type="ECO:0000313" key="5">
    <source>
        <dbReference type="EMBL" id="EHI57364.1"/>
    </source>
</evidence>
<dbReference type="AlphaFoldDB" id="G5ILU5"/>
<comment type="caution">
    <text evidence="5">The sequence shown here is derived from an EMBL/GenBank/DDBJ whole genome shotgun (WGS) entry which is preliminary data.</text>
</comment>
<evidence type="ECO:0000259" key="4">
    <source>
        <dbReference type="PROSITE" id="PS50949"/>
    </source>
</evidence>
<proteinExistence type="predicted"/>
<dbReference type="InterPro" id="IPR011711">
    <property type="entry name" value="GntR_C"/>
</dbReference>
<dbReference type="CDD" id="cd07377">
    <property type="entry name" value="WHTH_GntR"/>
    <property type="match status" value="1"/>
</dbReference>
<dbReference type="Gene3D" id="1.20.120.530">
    <property type="entry name" value="GntR ligand-binding domain-like"/>
    <property type="match status" value="1"/>
</dbReference>
<keyword evidence="2" id="KW-0238">DNA-binding</keyword>
<dbReference type="Proteomes" id="UP000005384">
    <property type="component" value="Unassembled WGS sequence"/>
</dbReference>
<organism evidence="5 6">
    <name type="scientific">Hungatella hathewayi WAL-18680</name>
    <dbReference type="NCBI Taxonomy" id="742737"/>
    <lineage>
        <taxon>Bacteria</taxon>
        <taxon>Bacillati</taxon>
        <taxon>Bacillota</taxon>
        <taxon>Clostridia</taxon>
        <taxon>Lachnospirales</taxon>
        <taxon>Lachnospiraceae</taxon>
        <taxon>Hungatella</taxon>
    </lineage>
</organism>
<keyword evidence="3" id="KW-0804">Transcription</keyword>
<dbReference type="RefSeq" id="WP_006782461.1">
    <property type="nucleotide sequence ID" value="NZ_CP040506.1"/>
</dbReference>
<dbReference type="HOGENOM" id="CLU_017584_5_2_9"/>
<dbReference type="PATRIC" id="fig|742737.3.peg.4458"/>
<dbReference type="PANTHER" id="PTHR43537">
    <property type="entry name" value="TRANSCRIPTIONAL REGULATOR, GNTR FAMILY"/>
    <property type="match status" value="1"/>
</dbReference>
<keyword evidence="1" id="KW-0805">Transcription regulation</keyword>
<dbReference type="InterPro" id="IPR008920">
    <property type="entry name" value="TF_FadR/GntR_C"/>
</dbReference>
<accession>G5ILU5</accession>
<dbReference type="PANTHER" id="PTHR43537:SF51">
    <property type="entry name" value="HTH-TYPE TRANSCRIPTIONAL REGULATOR LGOR-RELATED"/>
    <property type="match status" value="1"/>
</dbReference>
<dbReference type="GO" id="GO:0003700">
    <property type="term" value="F:DNA-binding transcription factor activity"/>
    <property type="evidence" value="ECO:0007669"/>
    <property type="project" value="InterPro"/>
</dbReference>
<feature type="domain" description="HTH gntR-type" evidence="4">
    <location>
        <begin position="11"/>
        <end position="78"/>
    </location>
</feature>
<dbReference type="SUPFAM" id="SSF48008">
    <property type="entry name" value="GntR ligand-binding domain-like"/>
    <property type="match status" value="1"/>
</dbReference>
<dbReference type="InterPro" id="IPR036390">
    <property type="entry name" value="WH_DNA-bd_sf"/>
</dbReference>
<evidence type="ECO:0000256" key="1">
    <source>
        <dbReference type="ARBA" id="ARBA00023015"/>
    </source>
</evidence>
<dbReference type="InterPro" id="IPR000524">
    <property type="entry name" value="Tscrpt_reg_HTH_GntR"/>
</dbReference>
<evidence type="ECO:0000256" key="2">
    <source>
        <dbReference type="ARBA" id="ARBA00023125"/>
    </source>
</evidence>
<reference evidence="5 6" key="1">
    <citation type="submission" date="2011-08" db="EMBL/GenBank/DDBJ databases">
        <title>The Genome Sequence of Clostridium hathewayi WAL-18680.</title>
        <authorList>
            <consortium name="The Broad Institute Genome Sequencing Platform"/>
            <person name="Earl A."/>
            <person name="Ward D."/>
            <person name="Feldgarden M."/>
            <person name="Gevers D."/>
            <person name="Finegold S.M."/>
            <person name="Summanen P.H."/>
            <person name="Molitoris D.R."/>
            <person name="Song M."/>
            <person name="Daigneault M."/>
            <person name="Allen-Vercoe E."/>
            <person name="Young S.K."/>
            <person name="Zeng Q."/>
            <person name="Gargeya S."/>
            <person name="Fitzgerald M."/>
            <person name="Haas B."/>
            <person name="Abouelleil A."/>
            <person name="Alvarado L."/>
            <person name="Arachchi H.M."/>
            <person name="Berlin A."/>
            <person name="Brown A."/>
            <person name="Chapman S.B."/>
            <person name="Chen Z."/>
            <person name="Dunbar C."/>
            <person name="Freedman E."/>
            <person name="Gearin G."/>
            <person name="Gellesch M."/>
            <person name="Goldberg J."/>
            <person name="Griggs A."/>
            <person name="Gujja S."/>
            <person name="Heiman D."/>
            <person name="Howarth C."/>
            <person name="Larson L."/>
            <person name="Lui A."/>
            <person name="MacDonald P.J.P."/>
            <person name="Montmayeur A."/>
            <person name="Murphy C."/>
            <person name="Neiman D."/>
            <person name="Pearson M."/>
            <person name="Priest M."/>
            <person name="Roberts A."/>
            <person name="Saif S."/>
            <person name="Shea T."/>
            <person name="Shenoy N."/>
            <person name="Sisk P."/>
            <person name="Stolte C."/>
            <person name="Sykes S."/>
            <person name="Wortman J."/>
            <person name="Nusbaum C."/>
            <person name="Birren B."/>
        </authorList>
    </citation>
    <scope>NUCLEOTIDE SEQUENCE [LARGE SCALE GENOMIC DNA]</scope>
    <source>
        <strain evidence="5 6">WAL-18680</strain>
    </source>
</reference>
<dbReference type="OrthoDB" id="389878at2"/>
<dbReference type="SUPFAM" id="SSF46785">
    <property type="entry name" value="Winged helix' DNA-binding domain"/>
    <property type="match status" value="1"/>
</dbReference>
<evidence type="ECO:0000313" key="6">
    <source>
        <dbReference type="Proteomes" id="UP000005384"/>
    </source>
</evidence>
<dbReference type="SMART" id="SM00345">
    <property type="entry name" value="HTH_GNTR"/>
    <property type="match status" value="1"/>
</dbReference>
<dbReference type="Gene3D" id="1.10.10.10">
    <property type="entry name" value="Winged helix-like DNA-binding domain superfamily/Winged helix DNA-binding domain"/>
    <property type="match status" value="1"/>
</dbReference>
<name>G5ILU5_9FIRM</name>
<keyword evidence="6" id="KW-1185">Reference proteome</keyword>
<dbReference type="InterPro" id="IPR036388">
    <property type="entry name" value="WH-like_DNA-bd_sf"/>
</dbReference>
<dbReference type="PROSITE" id="PS50949">
    <property type="entry name" value="HTH_GNTR"/>
    <property type="match status" value="1"/>
</dbReference>
<dbReference type="GO" id="GO:0003677">
    <property type="term" value="F:DNA binding"/>
    <property type="evidence" value="ECO:0007669"/>
    <property type="project" value="UniProtKB-KW"/>
</dbReference>
<dbReference type="EMBL" id="ADLN01000120">
    <property type="protein sequence ID" value="EHI57364.1"/>
    <property type="molecule type" value="Genomic_DNA"/>
</dbReference>